<evidence type="ECO:0000256" key="3">
    <source>
        <dbReference type="ARBA" id="ARBA00022679"/>
    </source>
</evidence>
<dbReference type="CDD" id="cd16833">
    <property type="entry name" value="YfiH"/>
    <property type="match status" value="1"/>
</dbReference>
<comment type="catalytic activity">
    <reaction evidence="8">
        <text>adenosine + phosphate = alpha-D-ribose 1-phosphate + adenine</text>
        <dbReference type="Rhea" id="RHEA:27642"/>
        <dbReference type="ChEBI" id="CHEBI:16335"/>
        <dbReference type="ChEBI" id="CHEBI:16708"/>
        <dbReference type="ChEBI" id="CHEBI:43474"/>
        <dbReference type="ChEBI" id="CHEBI:57720"/>
        <dbReference type="EC" id="2.4.2.1"/>
    </reaction>
    <physiologicalReaction direction="left-to-right" evidence="8">
        <dbReference type="Rhea" id="RHEA:27643"/>
    </physiologicalReaction>
</comment>
<dbReference type="SUPFAM" id="SSF64438">
    <property type="entry name" value="CNF1/YfiH-like putative cysteine hydrolases"/>
    <property type="match status" value="1"/>
</dbReference>
<name>A0A1V1PB26_9BACT</name>
<evidence type="ECO:0000313" key="12">
    <source>
        <dbReference type="Proteomes" id="UP000189670"/>
    </source>
</evidence>
<sequence>MVSVSNNQLNYYQFSHMATLPNIVHGIFTRQGGESQGNYASLNVSFNVGDDFNRVTNNLKRIVRELGLVHLQSLKQTHSCKIHVVNTSPIETMIGDALITAQPDILLLVKTADCQPVILVDPENTIVAAIHSGWRGSVQNIIGATIARMSDLGTNPKKIIAGIGPSLGPCCAEFIHFKQELPEYMWSYAVHPNYFDFWAISKTQLQNAGVCGNNIEISEICTRCHPALFYSYRRKKVSGRFASVIGIEKKTTMQASCLNLH</sequence>
<dbReference type="PANTHER" id="PTHR30616">
    <property type="entry name" value="UNCHARACTERIZED PROTEIN YFIH"/>
    <property type="match status" value="1"/>
</dbReference>
<gene>
    <name evidence="11" type="ORF">OMM_02140</name>
</gene>
<dbReference type="Pfam" id="PF02578">
    <property type="entry name" value="Cu-oxidase_4"/>
    <property type="match status" value="1"/>
</dbReference>
<dbReference type="NCBIfam" id="TIGR00726">
    <property type="entry name" value="peptidoglycan editing factor PgeF"/>
    <property type="match status" value="1"/>
</dbReference>
<comment type="catalytic activity">
    <reaction evidence="7">
        <text>adenosine + H2O + H(+) = inosine + NH4(+)</text>
        <dbReference type="Rhea" id="RHEA:24408"/>
        <dbReference type="ChEBI" id="CHEBI:15377"/>
        <dbReference type="ChEBI" id="CHEBI:15378"/>
        <dbReference type="ChEBI" id="CHEBI:16335"/>
        <dbReference type="ChEBI" id="CHEBI:17596"/>
        <dbReference type="ChEBI" id="CHEBI:28938"/>
        <dbReference type="EC" id="3.5.4.4"/>
    </reaction>
    <physiologicalReaction direction="left-to-right" evidence="7">
        <dbReference type="Rhea" id="RHEA:24409"/>
    </physiologicalReaction>
</comment>
<dbReference type="EMBL" id="ATBP01000209">
    <property type="protein sequence ID" value="ETR71895.1"/>
    <property type="molecule type" value="Genomic_DNA"/>
</dbReference>
<dbReference type="PANTHER" id="PTHR30616:SF2">
    <property type="entry name" value="PURINE NUCLEOSIDE PHOSPHORYLASE LACC1"/>
    <property type="match status" value="1"/>
</dbReference>
<evidence type="ECO:0000313" key="11">
    <source>
        <dbReference type="EMBL" id="ETR71895.1"/>
    </source>
</evidence>
<evidence type="ECO:0000256" key="6">
    <source>
        <dbReference type="ARBA" id="ARBA00022833"/>
    </source>
</evidence>
<dbReference type="Proteomes" id="UP000189670">
    <property type="component" value="Unassembled WGS sequence"/>
</dbReference>
<comment type="similarity">
    <text evidence="2 10">Belongs to the purine nucleoside phosphorylase YfiH/LACC1 family.</text>
</comment>
<keyword evidence="4" id="KW-0479">Metal-binding</keyword>
<keyword evidence="3" id="KW-0808">Transferase</keyword>
<comment type="catalytic activity">
    <reaction evidence="9">
        <text>S-methyl-5'-thioadenosine + phosphate = 5-(methylsulfanyl)-alpha-D-ribose 1-phosphate + adenine</text>
        <dbReference type="Rhea" id="RHEA:11852"/>
        <dbReference type="ChEBI" id="CHEBI:16708"/>
        <dbReference type="ChEBI" id="CHEBI:17509"/>
        <dbReference type="ChEBI" id="CHEBI:43474"/>
        <dbReference type="ChEBI" id="CHEBI:58533"/>
        <dbReference type="EC" id="2.4.2.28"/>
    </reaction>
    <physiologicalReaction direction="left-to-right" evidence="9">
        <dbReference type="Rhea" id="RHEA:11853"/>
    </physiologicalReaction>
</comment>
<evidence type="ECO:0000256" key="7">
    <source>
        <dbReference type="ARBA" id="ARBA00047989"/>
    </source>
</evidence>
<evidence type="ECO:0000256" key="4">
    <source>
        <dbReference type="ARBA" id="ARBA00022723"/>
    </source>
</evidence>
<dbReference type="InterPro" id="IPR038371">
    <property type="entry name" value="Cu_polyphenol_OxRdtase_sf"/>
</dbReference>
<evidence type="ECO:0000256" key="8">
    <source>
        <dbReference type="ARBA" id="ARBA00048968"/>
    </source>
</evidence>
<comment type="catalytic activity">
    <reaction evidence="1">
        <text>inosine + phosphate = alpha-D-ribose 1-phosphate + hypoxanthine</text>
        <dbReference type="Rhea" id="RHEA:27646"/>
        <dbReference type="ChEBI" id="CHEBI:17368"/>
        <dbReference type="ChEBI" id="CHEBI:17596"/>
        <dbReference type="ChEBI" id="CHEBI:43474"/>
        <dbReference type="ChEBI" id="CHEBI:57720"/>
        <dbReference type="EC" id="2.4.2.1"/>
    </reaction>
    <physiologicalReaction direction="left-to-right" evidence="1">
        <dbReference type="Rhea" id="RHEA:27647"/>
    </physiologicalReaction>
</comment>
<proteinExistence type="inferred from homology"/>
<accession>A0A1V1PB26</accession>
<evidence type="ECO:0000256" key="1">
    <source>
        <dbReference type="ARBA" id="ARBA00000553"/>
    </source>
</evidence>
<evidence type="ECO:0000256" key="5">
    <source>
        <dbReference type="ARBA" id="ARBA00022801"/>
    </source>
</evidence>
<dbReference type="GO" id="GO:0005507">
    <property type="term" value="F:copper ion binding"/>
    <property type="evidence" value="ECO:0007669"/>
    <property type="project" value="TreeGrafter"/>
</dbReference>
<protein>
    <recommendedName>
        <fullName evidence="10">Purine nucleoside phosphorylase</fullName>
    </recommendedName>
</protein>
<dbReference type="InterPro" id="IPR011324">
    <property type="entry name" value="Cytotoxic_necrot_fac-like_cat"/>
</dbReference>
<evidence type="ECO:0000256" key="2">
    <source>
        <dbReference type="ARBA" id="ARBA00007353"/>
    </source>
</evidence>
<dbReference type="Gene3D" id="3.60.140.10">
    <property type="entry name" value="CNF1/YfiH-like putative cysteine hydrolases"/>
    <property type="match status" value="1"/>
</dbReference>
<dbReference type="GO" id="GO:0016787">
    <property type="term" value="F:hydrolase activity"/>
    <property type="evidence" value="ECO:0007669"/>
    <property type="project" value="UniProtKB-KW"/>
</dbReference>
<keyword evidence="5" id="KW-0378">Hydrolase</keyword>
<dbReference type="InterPro" id="IPR003730">
    <property type="entry name" value="Cu_polyphenol_OxRdtase"/>
</dbReference>
<dbReference type="AlphaFoldDB" id="A0A1V1PB26"/>
<dbReference type="GO" id="GO:0017061">
    <property type="term" value="F:S-methyl-5-thioadenosine phosphorylase activity"/>
    <property type="evidence" value="ECO:0007669"/>
    <property type="project" value="UniProtKB-EC"/>
</dbReference>
<evidence type="ECO:0000256" key="10">
    <source>
        <dbReference type="RuleBase" id="RU361274"/>
    </source>
</evidence>
<evidence type="ECO:0000256" key="9">
    <source>
        <dbReference type="ARBA" id="ARBA00049893"/>
    </source>
</evidence>
<reference evidence="12" key="1">
    <citation type="submission" date="2012-11" db="EMBL/GenBank/DDBJ databases">
        <authorList>
            <person name="Lucero-Rivera Y.E."/>
            <person name="Tovar-Ramirez D."/>
        </authorList>
    </citation>
    <scope>NUCLEOTIDE SEQUENCE [LARGE SCALE GENOMIC DNA]</scope>
    <source>
        <strain evidence="12">Araruama</strain>
    </source>
</reference>
<organism evidence="11 12">
    <name type="scientific">Candidatus Magnetoglobus multicellularis str. Araruama</name>
    <dbReference type="NCBI Taxonomy" id="890399"/>
    <lineage>
        <taxon>Bacteria</taxon>
        <taxon>Pseudomonadati</taxon>
        <taxon>Thermodesulfobacteriota</taxon>
        <taxon>Desulfobacteria</taxon>
        <taxon>Desulfobacterales</taxon>
        <taxon>Desulfobacteraceae</taxon>
        <taxon>Candidatus Magnetoglobus</taxon>
    </lineage>
</organism>
<comment type="caution">
    <text evidence="11">The sequence shown here is derived from an EMBL/GenBank/DDBJ whole genome shotgun (WGS) entry which is preliminary data.</text>
</comment>
<keyword evidence="6" id="KW-0862">Zinc</keyword>